<dbReference type="Pfam" id="PF00221">
    <property type="entry name" value="Lyase_aromatic"/>
    <property type="match status" value="1"/>
</dbReference>
<feature type="cross-link" description="5-imidazolinone (Ala-Gly)" evidence="6">
    <location>
        <begin position="147"/>
        <end position="149"/>
    </location>
</feature>
<proteinExistence type="inferred from homology"/>
<dbReference type="GO" id="GO:0019557">
    <property type="term" value="P:L-histidine catabolic process to glutamate and formate"/>
    <property type="evidence" value="ECO:0007669"/>
    <property type="project" value="UniProtKB-UniPathway"/>
</dbReference>
<dbReference type="PROSITE" id="PS00488">
    <property type="entry name" value="PAL_HISTIDASE"/>
    <property type="match status" value="1"/>
</dbReference>
<evidence type="ECO:0000256" key="6">
    <source>
        <dbReference type="HAMAP-Rule" id="MF_00229"/>
    </source>
</evidence>
<evidence type="ECO:0000256" key="2">
    <source>
        <dbReference type="ARBA" id="ARBA00012994"/>
    </source>
</evidence>
<comment type="subcellular location">
    <subcellularLocation>
        <location evidence="6 9">Cytoplasm</location>
    </subcellularLocation>
</comment>
<keyword evidence="3 6" id="KW-0369">Histidine metabolism</keyword>
<dbReference type="UniPathway" id="UPA00379">
    <property type="reaction ID" value="UER00549"/>
</dbReference>
<dbReference type="GO" id="GO:0004397">
    <property type="term" value="F:histidine ammonia-lyase activity"/>
    <property type="evidence" value="ECO:0007669"/>
    <property type="project" value="UniProtKB-UniRule"/>
</dbReference>
<dbReference type="NCBIfam" id="TIGR01225">
    <property type="entry name" value="hutH"/>
    <property type="match status" value="1"/>
</dbReference>
<dbReference type="InterPro" id="IPR024083">
    <property type="entry name" value="Fumarase/histidase_N"/>
</dbReference>
<gene>
    <name evidence="6 10" type="primary">hutH</name>
    <name evidence="10" type="ORF">ENJ89_05070</name>
</gene>
<evidence type="ECO:0000256" key="8">
    <source>
        <dbReference type="RuleBase" id="RU004479"/>
    </source>
</evidence>
<evidence type="ECO:0000256" key="9">
    <source>
        <dbReference type="RuleBase" id="RU004480"/>
    </source>
</evidence>
<comment type="similarity">
    <text evidence="6 7">Belongs to the PAL/histidase family.</text>
</comment>
<dbReference type="GO" id="GO:0019556">
    <property type="term" value="P:L-histidine catabolic process to glutamate and formamide"/>
    <property type="evidence" value="ECO:0007669"/>
    <property type="project" value="UniProtKB-UniPathway"/>
</dbReference>
<feature type="modified residue" description="2,3-didehydroalanine (Ser)" evidence="6">
    <location>
        <position position="148"/>
    </location>
</feature>
<protein>
    <recommendedName>
        <fullName evidence="2 6">Histidine ammonia-lyase</fullName>
        <shortName evidence="6">Histidase</shortName>
        <ecNumber evidence="2 6">4.3.1.3</ecNumber>
    </recommendedName>
</protein>
<dbReference type="CDD" id="cd00332">
    <property type="entry name" value="PAL-HAL"/>
    <property type="match status" value="1"/>
</dbReference>
<accession>A0A7V5UES0</accession>
<reference evidence="10" key="1">
    <citation type="journal article" date="2020" name="mSystems">
        <title>Genome- and Community-Level Interaction Insights into Carbon Utilization and Element Cycling Functions of Hydrothermarchaeota in Hydrothermal Sediment.</title>
        <authorList>
            <person name="Zhou Z."/>
            <person name="Liu Y."/>
            <person name="Xu W."/>
            <person name="Pan J."/>
            <person name="Luo Z.H."/>
            <person name="Li M."/>
        </authorList>
    </citation>
    <scope>NUCLEOTIDE SEQUENCE [LARGE SCALE GENOMIC DNA]</scope>
    <source>
        <strain evidence="10">HyVt-527</strain>
    </source>
</reference>
<dbReference type="SUPFAM" id="SSF48557">
    <property type="entry name" value="L-aspartase-like"/>
    <property type="match status" value="1"/>
</dbReference>
<comment type="pathway">
    <text evidence="1 6 8">Amino-acid degradation; L-histidine degradation into L-glutamate; N-formimidoyl-L-glutamate from L-histidine: step 1/3.</text>
</comment>
<comment type="catalytic activity">
    <reaction evidence="5 6 8">
        <text>L-histidine = trans-urocanate + NH4(+)</text>
        <dbReference type="Rhea" id="RHEA:21232"/>
        <dbReference type="ChEBI" id="CHEBI:17771"/>
        <dbReference type="ChEBI" id="CHEBI:28938"/>
        <dbReference type="ChEBI" id="CHEBI:57595"/>
        <dbReference type="EC" id="4.3.1.3"/>
    </reaction>
</comment>
<dbReference type="GO" id="GO:0005737">
    <property type="term" value="C:cytoplasm"/>
    <property type="evidence" value="ECO:0007669"/>
    <property type="project" value="UniProtKB-SubCell"/>
</dbReference>
<dbReference type="PANTHER" id="PTHR10362">
    <property type="entry name" value="HISTIDINE AMMONIA-LYASE"/>
    <property type="match status" value="1"/>
</dbReference>
<dbReference type="InterPro" id="IPR022313">
    <property type="entry name" value="Phe/His_NH3-lyase_AS"/>
</dbReference>
<dbReference type="Gene3D" id="1.20.200.10">
    <property type="entry name" value="Fumarase/aspartase (Central domain)"/>
    <property type="match status" value="1"/>
</dbReference>
<evidence type="ECO:0000256" key="1">
    <source>
        <dbReference type="ARBA" id="ARBA00005113"/>
    </source>
</evidence>
<dbReference type="Gene3D" id="1.10.275.10">
    <property type="entry name" value="Fumarase/aspartase (N-terminal domain)"/>
    <property type="match status" value="1"/>
</dbReference>
<evidence type="ECO:0000256" key="7">
    <source>
        <dbReference type="RuleBase" id="RU003954"/>
    </source>
</evidence>
<organism evidence="10">
    <name type="scientific">Caldithrix abyssi</name>
    <dbReference type="NCBI Taxonomy" id="187145"/>
    <lineage>
        <taxon>Bacteria</taxon>
        <taxon>Pseudomonadati</taxon>
        <taxon>Calditrichota</taxon>
        <taxon>Calditrichia</taxon>
        <taxon>Calditrichales</taxon>
        <taxon>Calditrichaceae</taxon>
        <taxon>Caldithrix</taxon>
    </lineage>
</organism>
<evidence type="ECO:0000313" key="10">
    <source>
        <dbReference type="EMBL" id="HHJ52543.1"/>
    </source>
</evidence>
<keyword evidence="6" id="KW-0963">Cytoplasm</keyword>
<evidence type="ECO:0000256" key="4">
    <source>
        <dbReference type="ARBA" id="ARBA00023239"/>
    </source>
</evidence>
<dbReference type="FunFam" id="1.10.275.10:FF:000005">
    <property type="entry name" value="Histidine ammonia-lyase"/>
    <property type="match status" value="1"/>
</dbReference>
<dbReference type="FunFam" id="1.20.200.10:FF:000003">
    <property type="entry name" value="Histidine ammonia-lyase"/>
    <property type="match status" value="1"/>
</dbReference>
<dbReference type="Proteomes" id="UP000886124">
    <property type="component" value="Unassembled WGS sequence"/>
</dbReference>
<dbReference type="InterPro" id="IPR001106">
    <property type="entry name" value="Aromatic_Lyase"/>
</dbReference>
<name>A0A7V5UES0_CALAY</name>
<comment type="PTM">
    <text evidence="6">Contains an active site 4-methylidene-imidazol-5-one (MIO), which is formed autocatalytically by cyclization and dehydration of residues Ala-Ser-Gly.</text>
</comment>
<keyword evidence="4 6" id="KW-0456">Lyase</keyword>
<evidence type="ECO:0000256" key="5">
    <source>
        <dbReference type="ARBA" id="ARBA00049269"/>
    </source>
</evidence>
<dbReference type="EC" id="4.3.1.3" evidence="2 6"/>
<comment type="caution">
    <text evidence="10">The sequence shown here is derived from an EMBL/GenBank/DDBJ whole genome shotgun (WGS) entry which is preliminary data.</text>
</comment>
<dbReference type="HAMAP" id="MF_00229">
    <property type="entry name" value="His_ammonia_lyase"/>
    <property type="match status" value="1"/>
</dbReference>
<dbReference type="EMBL" id="DROD01000346">
    <property type="protein sequence ID" value="HHJ52543.1"/>
    <property type="molecule type" value="Genomic_DNA"/>
</dbReference>
<dbReference type="InterPro" id="IPR008948">
    <property type="entry name" value="L-Aspartase-like"/>
</dbReference>
<evidence type="ECO:0000256" key="3">
    <source>
        <dbReference type="ARBA" id="ARBA00022808"/>
    </source>
</evidence>
<dbReference type="InterPro" id="IPR005921">
    <property type="entry name" value="HutH"/>
</dbReference>
<dbReference type="AlphaFoldDB" id="A0A7V5UES0"/>
<dbReference type="NCBIfam" id="NF006871">
    <property type="entry name" value="PRK09367.1"/>
    <property type="match status" value="1"/>
</dbReference>
<sequence length="516" mass="55951">MAKVKQELVIDDSRLTLAELDYFLRENPTVSLAPGSVRRINEGRKVIESILKEGRVVYGVNTGFGKFADVRIKPEQTEDLQRRLVLSHAAGVGEPIPQPIVRLMMLLKVKNLSQGYSGVRLETVRQLIDLLNHGIIPVIPSKGSVGASGDLAPLAHMALVMMGEGRAYVQGEVLNGSDALKKFGLKPLKFAAKEGLAVLNGTQAIQAYGSYALLRAEQLVKTADVIGAMSLEALLGTLTAFDPRIQQVRHHPGQMTVSENFRALLADSPIVESHRYSDHRVQDAYSLRCVPQVHGAVRDGLEHVRSVFLREINGVTDNPLVFTDNGDVLSGGNFHGEPVAMAADYLSILMAELGNLSERRLEHMMDPHISEMAGFLTEEGGLNSGFMIAHVTAAALVSENKVLAHPASVDSIPTSANKEDHVSMGTHAARKALQIIENVENILAVELIAAAQALDLRAPLTPAPATAQVLSLVRSQIAHWKEDRLMHTEIDKAREMIRSGAVLQAVQKGKQGVTVK</sequence>